<reference evidence="8 9" key="1">
    <citation type="submission" date="2019-07" db="EMBL/GenBank/DDBJ databases">
        <title>Finished genome of Venturia effusa.</title>
        <authorList>
            <person name="Young C.A."/>
            <person name="Cox M.P."/>
            <person name="Ganley A.R.D."/>
            <person name="David W.J."/>
        </authorList>
    </citation>
    <scope>NUCLEOTIDE SEQUENCE [LARGE SCALE GENOMIC DNA]</scope>
    <source>
        <strain evidence="9">albino</strain>
    </source>
</reference>
<dbReference type="GO" id="GO:0016020">
    <property type="term" value="C:membrane"/>
    <property type="evidence" value="ECO:0007669"/>
    <property type="project" value="UniProtKB-SubCell"/>
</dbReference>
<dbReference type="GO" id="GO:0006882">
    <property type="term" value="P:intracellular zinc ion homeostasis"/>
    <property type="evidence" value="ECO:0007669"/>
    <property type="project" value="TreeGrafter"/>
</dbReference>
<dbReference type="AlphaFoldDB" id="A0A517LJ03"/>
<evidence type="ECO:0000313" key="9">
    <source>
        <dbReference type="Proteomes" id="UP000316270"/>
    </source>
</evidence>
<keyword evidence="3 7" id="KW-0812">Transmembrane</keyword>
<evidence type="ECO:0000256" key="2">
    <source>
        <dbReference type="ARBA" id="ARBA00007018"/>
    </source>
</evidence>
<accession>A0A517LJ03</accession>
<feature type="transmembrane region" description="Helical" evidence="7">
    <location>
        <begin position="136"/>
        <end position="157"/>
    </location>
</feature>
<dbReference type="GO" id="GO:0046872">
    <property type="term" value="F:metal ion binding"/>
    <property type="evidence" value="ECO:0007669"/>
    <property type="project" value="UniProtKB-KW"/>
</dbReference>
<dbReference type="OrthoDB" id="529367at2759"/>
<keyword evidence="6" id="KW-0862">Zinc</keyword>
<evidence type="ECO:0000256" key="6">
    <source>
        <dbReference type="PIRSR" id="PIRSR604254-1"/>
    </source>
</evidence>
<dbReference type="PANTHER" id="PTHR20855">
    <property type="entry name" value="ADIPOR/PROGESTIN RECEPTOR-RELATED"/>
    <property type="match status" value="1"/>
</dbReference>
<feature type="transmembrane region" description="Helical" evidence="7">
    <location>
        <begin position="240"/>
        <end position="260"/>
    </location>
</feature>
<evidence type="ECO:0000313" key="8">
    <source>
        <dbReference type="EMBL" id="QDS75624.1"/>
    </source>
</evidence>
<dbReference type="PANTHER" id="PTHR20855:SF52">
    <property type="entry name" value="ADIPONECTIN RECEPTOR PROTEIN"/>
    <property type="match status" value="1"/>
</dbReference>
<feature type="transmembrane region" description="Helical" evidence="7">
    <location>
        <begin position="199"/>
        <end position="219"/>
    </location>
</feature>
<evidence type="ECO:0000256" key="1">
    <source>
        <dbReference type="ARBA" id="ARBA00004141"/>
    </source>
</evidence>
<feature type="transmembrane region" description="Helical" evidence="7">
    <location>
        <begin position="71"/>
        <end position="94"/>
    </location>
</feature>
<keyword evidence="5 7" id="KW-0472">Membrane</keyword>
<organism evidence="8 9">
    <name type="scientific">Venturia effusa</name>
    <dbReference type="NCBI Taxonomy" id="50376"/>
    <lineage>
        <taxon>Eukaryota</taxon>
        <taxon>Fungi</taxon>
        <taxon>Dikarya</taxon>
        <taxon>Ascomycota</taxon>
        <taxon>Pezizomycotina</taxon>
        <taxon>Dothideomycetes</taxon>
        <taxon>Pleosporomycetidae</taxon>
        <taxon>Venturiales</taxon>
        <taxon>Venturiaceae</taxon>
        <taxon>Venturia</taxon>
    </lineage>
</organism>
<dbReference type="STRING" id="50376.A0A517LJ03"/>
<dbReference type="Pfam" id="PF03006">
    <property type="entry name" value="HlyIII"/>
    <property type="match status" value="1"/>
</dbReference>
<protein>
    <recommendedName>
        <fullName evidence="10">HlyIII-domain-containing protein</fullName>
    </recommendedName>
</protein>
<sequence>MSYQHDNEYILSHYRPVSNSYRACLASLCYIHNQTGNIYSHLFGAILFLFWAHQTYNDLSTLYPTSDQGDILAFGVFFAGAITCFSLSATFHTLSSHSQRVYHTWLLLDVYGIFIIMVATVFSATFYGFYCERFWWKLYSVGITIVVTASAILCTNVQYRSPTWRKANATLLITIGWSGGIPMTHAVQKWGREQVDGQMGWKLLLIGAYCYVTGGLIYAMRIPERWRPGMFDLWGNSHQIMHLCAVVGAVVHLRALTTAFKYNHDPATRRCM</sequence>
<feature type="transmembrane region" description="Helical" evidence="7">
    <location>
        <begin position="106"/>
        <end position="130"/>
    </location>
</feature>
<feature type="binding site" evidence="6">
    <location>
        <position position="242"/>
    </location>
    <ligand>
        <name>Zn(2+)</name>
        <dbReference type="ChEBI" id="CHEBI:29105"/>
    </ligand>
</feature>
<dbReference type="EMBL" id="CP042197">
    <property type="protein sequence ID" value="QDS75624.1"/>
    <property type="molecule type" value="Genomic_DNA"/>
</dbReference>
<dbReference type="Proteomes" id="UP000316270">
    <property type="component" value="Chromosome 13"/>
</dbReference>
<evidence type="ECO:0000256" key="7">
    <source>
        <dbReference type="SAM" id="Phobius"/>
    </source>
</evidence>
<feature type="binding site" evidence="6">
    <location>
        <position position="92"/>
    </location>
    <ligand>
        <name>Zn(2+)</name>
        <dbReference type="ChEBI" id="CHEBI:29105"/>
    </ligand>
</feature>
<keyword evidence="9" id="KW-1185">Reference proteome</keyword>
<keyword evidence="6" id="KW-0479">Metal-binding</keyword>
<evidence type="ECO:0008006" key="10">
    <source>
        <dbReference type="Google" id="ProtNLM"/>
    </source>
</evidence>
<name>A0A517LJ03_9PEZI</name>
<comment type="similarity">
    <text evidence="2">Belongs to the ADIPOR family.</text>
</comment>
<dbReference type="InterPro" id="IPR004254">
    <property type="entry name" value="AdipoR/HlyIII-related"/>
</dbReference>
<comment type="subcellular location">
    <subcellularLocation>
        <location evidence="1">Membrane</location>
        <topology evidence="1">Multi-pass membrane protein</topology>
    </subcellularLocation>
</comment>
<gene>
    <name evidence="8" type="ORF">FKW77_006742</name>
</gene>
<evidence type="ECO:0000256" key="3">
    <source>
        <dbReference type="ARBA" id="ARBA00022692"/>
    </source>
</evidence>
<evidence type="ECO:0000256" key="4">
    <source>
        <dbReference type="ARBA" id="ARBA00022989"/>
    </source>
</evidence>
<feature type="binding site" evidence="6">
    <location>
        <position position="238"/>
    </location>
    <ligand>
        <name>Zn(2+)</name>
        <dbReference type="ChEBI" id="CHEBI:29105"/>
    </ligand>
</feature>
<evidence type="ECO:0000256" key="5">
    <source>
        <dbReference type="ARBA" id="ARBA00023136"/>
    </source>
</evidence>
<keyword evidence="4 7" id="KW-1133">Transmembrane helix</keyword>
<proteinExistence type="inferred from homology"/>
<dbReference type="GO" id="GO:0038023">
    <property type="term" value="F:signaling receptor activity"/>
    <property type="evidence" value="ECO:0007669"/>
    <property type="project" value="TreeGrafter"/>
</dbReference>
<feature type="transmembrane region" description="Helical" evidence="7">
    <location>
        <begin position="38"/>
        <end position="56"/>
    </location>
</feature>